<accession>A0A225WUB4</accession>
<proteinExistence type="predicted"/>
<name>A0A225WUB4_9STRA</name>
<dbReference type="OrthoDB" id="127243at2759"/>
<evidence type="ECO:0008006" key="5">
    <source>
        <dbReference type="Google" id="ProtNLM"/>
    </source>
</evidence>
<feature type="domain" description="DUF659" evidence="1">
    <location>
        <begin position="13"/>
        <end position="96"/>
    </location>
</feature>
<reference evidence="4" key="1">
    <citation type="submission" date="2017-03" db="EMBL/GenBank/DDBJ databases">
        <title>Phytopthora megakarya and P. palmivora, two closely related causual agents of cacao black pod achieved similar genome size and gene model numbers by different mechanisms.</title>
        <authorList>
            <person name="Ali S."/>
            <person name="Shao J."/>
            <person name="Larry D.J."/>
            <person name="Kronmiller B."/>
            <person name="Shen D."/>
            <person name="Strem M.D."/>
            <person name="Melnick R.L."/>
            <person name="Guiltinan M.J."/>
            <person name="Tyler B.M."/>
            <person name="Meinhardt L.W."/>
            <person name="Bailey B.A."/>
        </authorList>
    </citation>
    <scope>NUCLEOTIDE SEQUENCE [LARGE SCALE GENOMIC DNA]</scope>
    <source>
        <strain evidence="4">zdho120</strain>
    </source>
</reference>
<protein>
    <recommendedName>
        <fullName evidence="5">HAT C-terminal dimerisation domain-containing protein</fullName>
    </recommendedName>
</protein>
<feature type="domain" description="HAT C-terminal dimerisation" evidence="2">
    <location>
        <begin position="328"/>
        <end position="381"/>
    </location>
</feature>
<dbReference type="Pfam" id="PF05699">
    <property type="entry name" value="Dimer_Tnp_hAT"/>
    <property type="match status" value="1"/>
</dbReference>
<dbReference type="InterPro" id="IPR008906">
    <property type="entry name" value="HATC_C_dom"/>
</dbReference>
<organism evidence="3 4">
    <name type="scientific">Phytophthora megakarya</name>
    <dbReference type="NCBI Taxonomy" id="4795"/>
    <lineage>
        <taxon>Eukaryota</taxon>
        <taxon>Sar</taxon>
        <taxon>Stramenopiles</taxon>
        <taxon>Oomycota</taxon>
        <taxon>Peronosporomycetes</taxon>
        <taxon>Peronosporales</taxon>
        <taxon>Peronosporaceae</taxon>
        <taxon>Phytophthora</taxon>
    </lineage>
</organism>
<keyword evidence="4" id="KW-1185">Reference proteome</keyword>
<evidence type="ECO:0000259" key="2">
    <source>
        <dbReference type="Pfam" id="PF05699"/>
    </source>
</evidence>
<dbReference type="GO" id="GO:0046983">
    <property type="term" value="F:protein dimerization activity"/>
    <property type="evidence" value="ECO:0007669"/>
    <property type="project" value="InterPro"/>
</dbReference>
<dbReference type="SUPFAM" id="SSF53098">
    <property type="entry name" value="Ribonuclease H-like"/>
    <property type="match status" value="1"/>
</dbReference>
<dbReference type="PANTHER" id="PTHR32166:SF123">
    <property type="entry name" value="BED-TYPE DOMAIN-CONTAINING PROTEIN"/>
    <property type="match status" value="1"/>
</dbReference>
<evidence type="ECO:0000313" key="3">
    <source>
        <dbReference type="EMBL" id="OWZ21226.1"/>
    </source>
</evidence>
<dbReference type="Proteomes" id="UP000198211">
    <property type="component" value="Unassembled WGS sequence"/>
</dbReference>
<evidence type="ECO:0000313" key="4">
    <source>
        <dbReference type="Proteomes" id="UP000198211"/>
    </source>
</evidence>
<dbReference type="EMBL" id="NBNE01000245">
    <property type="protein sequence ID" value="OWZ21226.1"/>
    <property type="molecule type" value="Genomic_DNA"/>
</dbReference>
<sequence>MWPMIWSSGTTGSEAHTGEFMASEISHVIGEVEVVAGVGKVITVVSDNAANIRKAGGLVERKHPNVIYNGCSAHAANLVLKYMFKIKLFTDALKKAVKFGDFCSSKAFTVGSRKDQASPASERSKSRRVVSPHLDPVEKCVKSIIRNRGPLKAAFADPELMKRYADPATAKKLDEARAIIQDKQYWAAAKVVIKLTKPITQALAVFESDTCCNSMIMHEFERLKQAPENTKPIPGLFDSSVQAAILNLVENAESSFTLPPIRQESRNPLRDTVDDAVKLVKSFGLPAQVNPNGFRFELLDFIGMKKSHSAENKLKDSADPPLHMWLMDENYPNLFHFGVKVLSIPTSSAASERLWCVRGFTQSKLRSRFRVATVEKLAFIYLNTDDAKRTSSDWAGGCASDYDNSEDEEDDDCLFDLSYIEFEYLLDVIVSMNTACEQD</sequence>
<evidence type="ECO:0000259" key="1">
    <source>
        <dbReference type="Pfam" id="PF04937"/>
    </source>
</evidence>
<gene>
    <name evidence="3" type="ORF">PHMEG_0004251</name>
</gene>
<dbReference type="AlphaFoldDB" id="A0A225WUB4"/>
<dbReference type="InterPro" id="IPR007021">
    <property type="entry name" value="DUF659"/>
</dbReference>
<comment type="caution">
    <text evidence="3">The sequence shown here is derived from an EMBL/GenBank/DDBJ whole genome shotgun (WGS) entry which is preliminary data.</text>
</comment>
<dbReference type="PANTHER" id="PTHR32166">
    <property type="entry name" value="OSJNBA0013A04.12 PROTEIN"/>
    <property type="match status" value="1"/>
</dbReference>
<dbReference type="InterPro" id="IPR012337">
    <property type="entry name" value="RNaseH-like_sf"/>
</dbReference>
<dbReference type="Pfam" id="PF04937">
    <property type="entry name" value="DUF659"/>
    <property type="match status" value="1"/>
</dbReference>